<feature type="compositionally biased region" description="Polar residues" evidence="1">
    <location>
        <begin position="105"/>
        <end position="124"/>
    </location>
</feature>
<evidence type="ECO:0000313" key="3">
    <source>
        <dbReference type="Proteomes" id="UP000299102"/>
    </source>
</evidence>
<dbReference type="Proteomes" id="UP000299102">
    <property type="component" value="Unassembled WGS sequence"/>
</dbReference>
<sequence>MKTAAGCELTARAYALVFQRDCGAALSCSCSAERDNLWPNLKLKPCLAGAELNTVGASNLNLNSSKKRAGDRRRRHVRHPVLRLDSNGRLQRARQKQAAQLGETPRTSGSAETGAPSRSLSPSSMEELYLSASARQ</sequence>
<feature type="region of interest" description="Disordered" evidence="1">
    <location>
        <begin position="61"/>
        <end position="136"/>
    </location>
</feature>
<evidence type="ECO:0000256" key="1">
    <source>
        <dbReference type="SAM" id="MobiDB-lite"/>
    </source>
</evidence>
<name>A0A4C1TAC2_EUMVA</name>
<gene>
    <name evidence="2" type="ORF">EVAR_76369_1</name>
</gene>
<comment type="caution">
    <text evidence="2">The sequence shown here is derived from an EMBL/GenBank/DDBJ whole genome shotgun (WGS) entry which is preliminary data.</text>
</comment>
<keyword evidence="3" id="KW-1185">Reference proteome</keyword>
<reference evidence="2 3" key="1">
    <citation type="journal article" date="2019" name="Commun. Biol.">
        <title>The bagworm genome reveals a unique fibroin gene that provides high tensile strength.</title>
        <authorList>
            <person name="Kono N."/>
            <person name="Nakamura H."/>
            <person name="Ohtoshi R."/>
            <person name="Tomita M."/>
            <person name="Numata K."/>
            <person name="Arakawa K."/>
        </authorList>
    </citation>
    <scope>NUCLEOTIDE SEQUENCE [LARGE SCALE GENOMIC DNA]</scope>
</reference>
<accession>A0A4C1TAC2</accession>
<proteinExistence type="predicted"/>
<evidence type="ECO:0000313" key="2">
    <source>
        <dbReference type="EMBL" id="GBP10520.1"/>
    </source>
</evidence>
<organism evidence="2 3">
    <name type="scientific">Eumeta variegata</name>
    <name type="common">Bagworm moth</name>
    <name type="synonym">Eumeta japonica</name>
    <dbReference type="NCBI Taxonomy" id="151549"/>
    <lineage>
        <taxon>Eukaryota</taxon>
        <taxon>Metazoa</taxon>
        <taxon>Ecdysozoa</taxon>
        <taxon>Arthropoda</taxon>
        <taxon>Hexapoda</taxon>
        <taxon>Insecta</taxon>
        <taxon>Pterygota</taxon>
        <taxon>Neoptera</taxon>
        <taxon>Endopterygota</taxon>
        <taxon>Lepidoptera</taxon>
        <taxon>Glossata</taxon>
        <taxon>Ditrysia</taxon>
        <taxon>Tineoidea</taxon>
        <taxon>Psychidae</taxon>
        <taxon>Oiketicinae</taxon>
        <taxon>Eumeta</taxon>
    </lineage>
</organism>
<dbReference type="EMBL" id="BGZK01000041">
    <property type="protein sequence ID" value="GBP10520.1"/>
    <property type="molecule type" value="Genomic_DNA"/>
</dbReference>
<feature type="compositionally biased region" description="Basic residues" evidence="1">
    <location>
        <begin position="65"/>
        <end position="81"/>
    </location>
</feature>
<dbReference type="AlphaFoldDB" id="A0A4C1TAC2"/>
<protein>
    <submittedName>
        <fullName evidence="2">Uncharacterized protein</fullName>
    </submittedName>
</protein>